<dbReference type="EC" id="3.4.11.18" evidence="6 7"/>
<feature type="domain" description="Peptidase M24" evidence="8">
    <location>
        <begin position="12"/>
        <end position="241"/>
    </location>
</feature>
<feature type="binding site" evidence="6">
    <location>
        <position position="234"/>
    </location>
    <ligand>
        <name>a divalent metal cation</name>
        <dbReference type="ChEBI" id="CHEBI:60240"/>
        <label>2</label>
        <note>catalytic</note>
    </ligand>
</feature>
<dbReference type="PANTHER" id="PTHR43330">
    <property type="entry name" value="METHIONINE AMINOPEPTIDASE"/>
    <property type="match status" value="1"/>
</dbReference>
<proteinExistence type="inferred from homology"/>
<dbReference type="PRINTS" id="PR00599">
    <property type="entry name" value="MAPEPTIDASE"/>
</dbReference>
<keyword evidence="4 6" id="KW-0479">Metal-binding</keyword>
<comment type="function">
    <text evidence="1 6">Removes the N-terminal methionine from nascent proteins. The N-terminal methionine is often cleaved when the second residue in the primary sequence is small and uncharged (Met-Ala-, Cys, Gly, Pro, Ser, Thr, or Val). Requires deformylation of the N(alpha)-formylated initiator methionine before it can be hydrolyzed.</text>
</comment>
<dbReference type="HAMAP" id="MF_01974">
    <property type="entry name" value="MetAP_1"/>
    <property type="match status" value="1"/>
</dbReference>
<name>A0A923RU24_9FIRM</name>
<gene>
    <name evidence="6 9" type="primary">map</name>
    <name evidence="9" type="ORF">H8S17_14085</name>
</gene>
<comment type="subunit">
    <text evidence="6">Monomer.</text>
</comment>
<keyword evidence="5 6" id="KW-0378">Hydrolase</keyword>
<accession>A0A923RU24</accession>
<feature type="binding site" evidence="6">
    <location>
        <position position="170"/>
    </location>
    <ligand>
        <name>a divalent metal cation</name>
        <dbReference type="ChEBI" id="CHEBI:60240"/>
        <label>2</label>
        <note>catalytic</note>
    </ligand>
</feature>
<feature type="binding site" evidence="6">
    <location>
        <position position="96"/>
    </location>
    <ligand>
        <name>a divalent metal cation</name>
        <dbReference type="ChEBI" id="CHEBI:60240"/>
        <label>1</label>
    </ligand>
</feature>
<dbReference type="GO" id="GO:0046872">
    <property type="term" value="F:metal ion binding"/>
    <property type="evidence" value="ECO:0007669"/>
    <property type="project" value="UniProtKB-UniRule"/>
</dbReference>
<dbReference type="CDD" id="cd01086">
    <property type="entry name" value="MetAP1"/>
    <property type="match status" value="1"/>
</dbReference>
<evidence type="ECO:0000313" key="9">
    <source>
        <dbReference type="EMBL" id="MBC5715313.1"/>
    </source>
</evidence>
<feature type="binding site" evidence="6">
    <location>
        <position position="203"/>
    </location>
    <ligand>
        <name>a divalent metal cation</name>
        <dbReference type="ChEBI" id="CHEBI:60240"/>
        <label>2</label>
        <note>catalytic</note>
    </ligand>
</feature>
<reference evidence="9" key="1">
    <citation type="submission" date="2020-08" db="EMBL/GenBank/DDBJ databases">
        <title>Genome public.</title>
        <authorList>
            <person name="Liu C."/>
            <person name="Sun Q."/>
        </authorList>
    </citation>
    <scope>NUCLEOTIDE SEQUENCE</scope>
    <source>
        <strain evidence="9">BX1005</strain>
    </source>
</reference>
<dbReference type="GO" id="GO:0004239">
    <property type="term" value="F:initiator methionyl aminopeptidase activity"/>
    <property type="evidence" value="ECO:0007669"/>
    <property type="project" value="UniProtKB-UniRule"/>
</dbReference>
<dbReference type="AlphaFoldDB" id="A0A923RU24"/>
<dbReference type="GO" id="GO:0070006">
    <property type="term" value="F:metalloaminopeptidase activity"/>
    <property type="evidence" value="ECO:0007669"/>
    <property type="project" value="UniProtKB-UniRule"/>
</dbReference>
<dbReference type="Pfam" id="PF00557">
    <property type="entry name" value="Peptidase_M24"/>
    <property type="match status" value="1"/>
</dbReference>
<evidence type="ECO:0000256" key="4">
    <source>
        <dbReference type="ARBA" id="ARBA00022723"/>
    </source>
</evidence>
<organism evidence="9 10">
    <name type="scientific">Roseburia zhanii</name>
    <dbReference type="NCBI Taxonomy" id="2763064"/>
    <lineage>
        <taxon>Bacteria</taxon>
        <taxon>Bacillati</taxon>
        <taxon>Bacillota</taxon>
        <taxon>Clostridia</taxon>
        <taxon>Lachnospirales</taxon>
        <taxon>Lachnospiraceae</taxon>
        <taxon>Roseburia</taxon>
    </lineage>
</organism>
<sequence>MPVTVKSAREIELMRAAGKILGKVHQDLGKSLKPGMTTLEIDRIGEEMIRSYGCIPSFKNYQGYPASVCVSVNDEVVHGIPSAKHMIKEGDIVSLDIGVIYKGYHSDAARTHGVGEISKAASQLILHTRESFFAGMRYATAGNHLHQISAAVGNYAAHYGYGVVRDLVGHGIGSHLHEEPEIPNYPKLTRGIRLRSGMTLAVEPMINEGTANVEWLDDDWTVVTQDGRLSAHYENTILITKGKPEILSITEDEIAEGIWTPGGNV</sequence>
<evidence type="ECO:0000256" key="5">
    <source>
        <dbReference type="ARBA" id="ARBA00022801"/>
    </source>
</evidence>
<feature type="binding site" evidence="6">
    <location>
        <position position="177"/>
    </location>
    <ligand>
        <name>substrate</name>
    </ligand>
</feature>
<dbReference type="SUPFAM" id="SSF55920">
    <property type="entry name" value="Creatinase/aminopeptidase"/>
    <property type="match status" value="1"/>
</dbReference>
<dbReference type="Gene3D" id="3.90.230.10">
    <property type="entry name" value="Creatinase/methionine aminopeptidase superfamily"/>
    <property type="match status" value="1"/>
</dbReference>
<keyword evidence="3 6" id="KW-0645">Protease</keyword>
<evidence type="ECO:0000256" key="7">
    <source>
        <dbReference type="RuleBase" id="RU003653"/>
    </source>
</evidence>
<dbReference type="InterPro" id="IPR000994">
    <property type="entry name" value="Pept_M24"/>
</dbReference>
<comment type="catalytic activity">
    <reaction evidence="6 7">
        <text>Release of N-terminal amino acids, preferentially methionine, from peptides and arylamides.</text>
        <dbReference type="EC" id="3.4.11.18"/>
    </reaction>
</comment>
<dbReference type="GO" id="GO:0006508">
    <property type="term" value="P:proteolysis"/>
    <property type="evidence" value="ECO:0007669"/>
    <property type="project" value="UniProtKB-KW"/>
</dbReference>
<comment type="similarity">
    <text evidence="6">Belongs to the peptidase M24A family. Methionine aminopeptidase type 1 subfamily.</text>
</comment>
<dbReference type="EMBL" id="JACOPH010000017">
    <property type="protein sequence ID" value="MBC5715313.1"/>
    <property type="molecule type" value="Genomic_DNA"/>
</dbReference>
<comment type="cofactor">
    <cofactor evidence="6">
        <name>Co(2+)</name>
        <dbReference type="ChEBI" id="CHEBI:48828"/>
    </cofactor>
    <cofactor evidence="6">
        <name>Zn(2+)</name>
        <dbReference type="ChEBI" id="CHEBI:29105"/>
    </cofactor>
    <cofactor evidence="6">
        <name>Mn(2+)</name>
        <dbReference type="ChEBI" id="CHEBI:29035"/>
    </cofactor>
    <cofactor evidence="6">
        <name>Fe(2+)</name>
        <dbReference type="ChEBI" id="CHEBI:29033"/>
    </cofactor>
    <text evidence="6">Binds 2 divalent metal cations per subunit. Has a high-affinity and a low affinity metal-binding site. The true nature of the physiological cofactor is under debate. The enzyme is active with cobalt, zinc, manganese or divalent iron ions. Most likely, methionine aminopeptidases function as mononuclear Fe(2+)-metalloproteases under physiological conditions, and the catalytically relevant metal-binding site has been assigned to the histidine-containing high-affinity site.</text>
</comment>
<evidence type="ECO:0000256" key="1">
    <source>
        <dbReference type="ARBA" id="ARBA00002521"/>
    </source>
</evidence>
<dbReference type="InterPro" id="IPR002467">
    <property type="entry name" value="Pept_M24A_MAP1"/>
</dbReference>
<dbReference type="InterPro" id="IPR001714">
    <property type="entry name" value="Pept_M24_MAP"/>
</dbReference>
<evidence type="ECO:0000256" key="6">
    <source>
        <dbReference type="HAMAP-Rule" id="MF_01974"/>
    </source>
</evidence>
<protein>
    <recommendedName>
        <fullName evidence="6 7">Methionine aminopeptidase</fullName>
        <shortName evidence="6">MAP</shortName>
        <shortName evidence="6">MetAP</shortName>
        <ecNumber evidence="6 7">3.4.11.18</ecNumber>
    </recommendedName>
    <alternativeName>
        <fullName evidence="6">Peptidase M</fullName>
    </alternativeName>
</protein>
<feature type="binding site" evidence="6">
    <location>
        <position position="107"/>
    </location>
    <ligand>
        <name>a divalent metal cation</name>
        <dbReference type="ChEBI" id="CHEBI:60240"/>
        <label>1</label>
    </ligand>
</feature>
<evidence type="ECO:0000259" key="8">
    <source>
        <dbReference type="Pfam" id="PF00557"/>
    </source>
</evidence>
<dbReference type="Proteomes" id="UP000606720">
    <property type="component" value="Unassembled WGS sequence"/>
</dbReference>
<comment type="caution">
    <text evidence="9">The sequence shown here is derived from an EMBL/GenBank/DDBJ whole genome shotgun (WGS) entry which is preliminary data.</text>
</comment>
<dbReference type="RefSeq" id="WP_186867711.1">
    <property type="nucleotide sequence ID" value="NZ_JACOPH010000017.1"/>
</dbReference>
<dbReference type="PANTHER" id="PTHR43330:SF27">
    <property type="entry name" value="METHIONINE AMINOPEPTIDASE"/>
    <property type="match status" value="1"/>
</dbReference>
<keyword evidence="2 6" id="KW-0031">Aminopeptidase</keyword>
<evidence type="ECO:0000313" key="10">
    <source>
        <dbReference type="Proteomes" id="UP000606720"/>
    </source>
</evidence>
<dbReference type="InterPro" id="IPR036005">
    <property type="entry name" value="Creatinase/aminopeptidase-like"/>
</dbReference>
<keyword evidence="10" id="KW-1185">Reference proteome</keyword>
<dbReference type="GO" id="GO:0005829">
    <property type="term" value="C:cytosol"/>
    <property type="evidence" value="ECO:0007669"/>
    <property type="project" value="TreeGrafter"/>
</dbReference>
<evidence type="ECO:0000256" key="2">
    <source>
        <dbReference type="ARBA" id="ARBA00022438"/>
    </source>
</evidence>
<evidence type="ECO:0000256" key="3">
    <source>
        <dbReference type="ARBA" id="ARBA00022670"/>
    </source>
</evidence>
<dbReference type="NCBIfam" id="TIGR00500">
    <property type="entry name" value="met_pdase_I"/>
    <property type="match status" value="1"/>
</dbReference>
<feature type="binding site" evidence="6">
    <location>
        <position position="78"/>
    </location>
    <ligand>
        <name>substrate</name>
    </ligand>
</feature>
<feature type="binding site" evidence="6">
    <location>
        <position position="107"/>
    </location>
    <ligand>
        <name>a divalent metal cation</name>
        <dbReference type="ChEBI" id="CHEBI:60240"/>
        <label>2</label>
        <note>catalytic</note>
    </ligand>
</feature>
<feature type="binding site" evidence="6">
    <location>
        <position position="234"/>
    </location>
    <ligand>
        <name>a divalent metal cation</name>
        <dbReference type="ChEBI" id="CHEBI:60240"/>
        <label>1</label>
    </ligand>
</feature>